<dbReference type="AlphaFoldDB" id="A7F369"/>
<feature type="region of interest" description="Disordered" evidence="1">
    <location>
        <begin position="45"/>
        <end position="69"/>
    </location>
</feature>
<organism evidence="2 3">
    <name type="scientific">Sclerotinia sclerotiorum (strain ATCC 18683 / 1980 / Ss-1)</name>
    <name type="common">White mold</name>
    <name type="synonym">Whetzelinia sclerotiorum</name>
    <dbReference type="NCBI Taxonomy" id="665079"/>
    <lineage>
        <taxon>Eukaryota</taxon>
        <taxon>Fungi</taxon>
        <taxon>Dikarya</taxon>
        <taxon>Ascomycota</taxon>
        <taxon>Pezizomycotina</taxon>
        <taxon>Leotiomycetes</taxon>
        <taxon>Helotiales</taxon>
        <taxon>Sclerotiniaceae</taxon>
        <taxon>Sclerotinia</taxon>
    </lineage>
</organism>
<sequence>MAIHHHDCGVETLLALISGFLPQSKCPSDHQTSKHVDATRLFSETFDKNNHVKPRGVKSPKDSKNRAAS</sequence>
<accession>A7F369</accession>
<reference evidence="3" key="1">
    <citation type="journal article" date="2011" name="PLoS Genet.">
        <title>Genomic analysis of the necrotrophic fungal pathogens Sclerotinia sclerotiorum and Botrytis cinerea.</title>
        <authorList>
            <person name="Amselem J."/>
            <person name="Cuomo C.A."/>
            <person name="van Kan J.A."/>
            <person name="Viaud M."/>
            <person name="Benito E.P."/>
            <person name="Couloux A."/>
            <person name="Coutinho P.M."/>
            <person name="de Vries R.P."/>
            <person name="Dyer P.S."/>
            <person name="Fillinger S."/>
            <person name="Fournier E."/>
            <person name="Gout L."/>
            <person name="Hahn M."/>
            <person name="Kohn L."/>
            <person name="Lapalu N."/>
            <person name="Plummer K.M."/>
            <person name="Pradier J.M."/>
            <person name="Quevillon E."/>
            <person name="Sharon A."/>
            <person name="Simon A."/>
            <person name="ten Have A."/>
            <person name="Tudzynski B."/>
            <person name="Tudzynski P."/>
            <person name="Wincker P."/>
            <person name="Andrew M."/>
            <person name="Anthouard V."/>
            <person name="Beever R.E."/>
            <person name="Beffa R."/>
            <person name="Benoit I."/>
            <person name="Bouzid O."/>
            <person name="Brault B."/>
            <person name="Chen Z."/>
            <person name="Choquer M."/>
            <person name="Collemare J."/>
            <person name="Cotton P."/>
            <person name="Danchin E.G."/>
            <person name="Da Silva C."/>
            <person name="Gautier A."/>
            <person name="Giraud C."/>
            <person name="Giraud T."/>
            <person name="Gonzalez C."/>
            <person name="Grossetete S."/>
            <person name="Guldener U."/>
            <person name="Henrissat B."/>
            <person name="Howlett B.J."/>
            <person name="Kodira C."/>
            <person name="Kretschmer M."/>
            <person name="Lappartient A."/>
            <person name="Leroch M."/>
            <person name="Levis C."/>
            <person name="Mauceli E."/>
            <person name="Neuveglise C."/>
            <person name="Oeser B."/>
            <person name="Pearson M."/>
            <person name="Poulain J."/>
            <person name="Poussereau N."/>
            <person name="Quesneville H."/>
            <person name="Rascle C."/>
            <person name="Schumacher J."/>
            <person name="Segurens B."/>
            <person name="Sexton A."/>
            <person name="Silva E."/>
            <person name="Sirven C."/>
            <person name="Soanes D.M."/>
            <person name="Talbot N.J."/>
            <person name="Templeton M."/>
            <person name="Yandava C."/>
            <person name="Yarden O."/>
            <person name="Zeng Q."/>
            <person name="Rollins J.A."/>
            <person name="Lebrun M.H."/>
            <person name="Dickman M."/>
        </authorList>
    </citation>
    <scope>NUCLEOTIDE SEQUENCE [LARGE SCALE GENOMIC DNA]</scope>
    <source>
        <strain evidence="3">ATCC 18683 / 1980 / Ss-1</strain>
    </source>
</reference>
<evidence type="ECO:0000313" key="2">
    <source>
        <dbReference type="EMBL" id="EDN97190.1"/>
    </source>
</evidence>
<dbReference type="KEGG" id="ssl:SS1G_11715"/>
<dbReference type="InParanoid" id="A7F369"/>
<name>A7F369_SCLS1</name>
<dbReference type="GeneID" id="5482772"/>
<dbReference type="Proteomes" id="UP000001312">
    <property type="component" value="Unassembled WGS sequence"/>
</dbReference>
<dbReference type="EMBL" id="CH476640">
    <property type="protein sequence ID" value="EDN97190.1"/>
    <property type="molecule type" value="Genomic_DNA"/>
</dbReference>
<gene>
    <name evidence="2" type="ORF">SS1G_11715</name>
</gene>
<evidence type="ECO:0000256" key="1">
    <source>
        <dbReference type="SAM" id="MobiDB-lite"/>
    </source>
</evidence>
<protein>
    <submittedName>
        <fullName evidence="2">Uncharacterized protein</fullName>
    </submittedName>
</protein>
<dbReference type="RefSeq" id="XP_001586686.1">
    <property type="nucleotide sequence ID" value="XM_001586636.1"/>
</dbReference>
<feature type="compositionally biased region" description="Basic and acidic residues" evidence="1">
    <location>
        <begin position="59"/>
        <end position="69"/>
    </location>
</feature>
<keyword evidence="3" id="KW-1185">Reference proteome</keyword>
<proteinExistence type="predicted"/>
<evidence type="ECO:0000313" key="3">
    <source>
        <dbReference type="Proteomes" id="UP000001312"/>
    </source>
</evidence>